<evidence type="ECO:0000313" key="4">
    <source>
        <dbReference type="Proteomes" id="UP000076408"/>
    </source>
</evidence>
<dbReference type="OMA" id="KWLQANA"/>
<evidence type="ECO:0000313" key="3">
    <source>
        <dbReference type="EnsemblMetazoa" id="ASTEI09187-PA"/>
    </source>
</evidence>
<accession>A0A182YL51</accession>
<comment type="similarity">
    <text evidence="1">Belongs to the adenosylhomocysteinase family.</text>
</comment>
<name>A0A182YL51_ANOST</name>
<reference evidence="4" key="1">
    <citation type="journal article" date="2014" name="Genome Biol.">
        <title>Genome analysis of a major urban malaria vector mosquito, Anopheles stephensi.</title>
        <authorList>
            <person name="Jiang X."/>
            <person name="Peery A."/>
            <person name="Hall A.B."/>
            <person name="Sharma A."/>
            <person name="Chen X.G."/>
            <person name="Waterhouse R.M."/>
            <person name="Komissarov A."/>
            <person name="Riehle M.M."/>
            <person name="Shouche Y."/>
            <person name="Sharakhova M.V."/>
            <person name="Lawson D."/>
            <person name="Pakpour N."/>
            <person name="Arensburger P."/>
            <person name="Davidson V.L."/>
            <person name="Eiglmeier K."/>
            <person name="Emrich S."/>
            <person name="George P."/>
            <person name="Kennedy R.C."/>
            <person name="Mane S.P."/>
            <person name="Maslen G."/>
            <person name="Oringanje C."/>
            <person name="Qi Y."/>
            <person name="Settlage R."/>
            <person name="Tojo M."/>
            <person name="Tubio J.M."/>
            <person name="Unger M.F."/>
            <person name="Wang B."/>
            <person name="Vernick K.D."/>
            <person name="Ribeiro J.M."/>
            <person name="James A.A."/>
            <person name="Michel K."/>
            <person name="Riehle M.A."/>
            <person name="Luckhart S."/>
            <person name="Sharakhov I.V."/>
            <person name="Tu Z."/>
        </authorList>
    </citation>
    <scope>NUCLEOTIDE SEQUENCE [LARGE SCALE GENOMIC DNA]</scope>
    <source>
        <strain evidence="4">Indian</strain>
    </source>
</reference>
<dbReference type="GO" id="GO:0004013">
    <property type="term" value="F:adenosylhomocysteinase activity"/>
    <property type="evidence" value="ECO:0007669"/>
    <property type="project" value="TreeGrafter"/>
</dbReference>
<dbReference type="AlphaFoldDB" id="A0A182YL51"/>
<dbReference type="GO" id="GO:0033353">
    <property type="term" value="P:S-adenosylmethionine cycle"/>
    <property type="evidence" value="ECO:0007669"/>
    <property type="project" value="TreeGrafter"/>
</dbReference>
<dbReference type="SMART" id="SM00997">
    <property type="entry name" value="AdoHcyase_NAD"/>
    <property type="match status" value="1"/>
</dbReference>
<dbReference type="PANTHER" id="PTHR23420">
    <property type="entry name" value="ADENOSYLHOMOCYSTEINASE"/>
    <property type="match status" value="1"/>
</dbReference>
<dbReference type="EnsemblMetazoa" id="ASTEI09187-RA">
    <property type="protein sequence ID" value="ASTEI09187-PA"/>
    <property type="gene ID" value="ASTEI09187"/>
</dbReference>
<dbReference type="Pfam" id="PF00670">
    <property type="entry name" value="AdoHcyase_NAD"/>
    <property type="match status" value="1"/>
</dbReference>
<proteinExistence type="inferred from homology"/>
<dbReference type="Proteomes" id="UP000076408">
    <property type="component" value="Unassembled WGS sequence"/>
</dbReference>
<dbReference type="InterPro" id="IPR036291">
    <property type="entry name" value="NAD(P)-bd_dom_sf"/>
</dbReference>
<organism evidence="3 4">
    <name type="scientific">Anopheles stephensi</name>
    <name type="common">Indo-Pakistan malaria mosquito</name>
    <dbReference type="NCBI Taxonomy" id="30069"/>
    <lineage>
        <taxon>Eukaryota</taxon>
        <taxon>Metazoa</taxon>
        <taxon>Ecdysozoa</taxon>
        <taxon>Arthropoda</taxon>
        <taxon>Hexapoda</taxon>
        <taxon>Insecta</taxon>
        <taxon>Pterygota</taxon>
        <taxon>Neoptera</taxon>
        <taxon>Endopterygota</taxon>
        <taxon>Diptera</taxon>
        <taxon>Nematocera</taxon>
        <taxon>Culicoidea</taxon>
        <taxon>Culicidae</taxon>
        <taxon>Anophelinae</taxon>
        <taxon>Anopheles</taxon>
    </lineage>
</organism>
<dbReference type="InterPro" id="IPR015878">
    <property type="entry name" value="Ado_hCys_hydrolase_NAD-bd"/>
</dbReference>
<dbReference type="VEuPathDB" id="VectorBase:ASTEI20_037489"/>
<evidence type="ECO:0000256" key="1">
    <source>
        <dbReference type="ARBA" id="ARBA00007122"/>
    </source>
</evidence>
<protein>
    <submittedName>
        <fullName evidence="3">AdoHcyase_NAD domain-containing protein</fullName>
    </submittedName>
</protein>
<feature type="domain" description="S-adenosyl-L-homocysteine hydrolase NAD binding" evidence="2">
    <location>
        <begin position="1"/>
        <end position="66"/>
    </location>
</feature>
<dbReference type="SUPFAM" id="SSF51735">
    <property type="entry name" value="NAD(P)-binding Rossmann-fold domains"/>
    <property type="match status" value="1"/>
</dbReference>
<dbReference type="VEuPathDB" id="VectorBase:ASTE004699"/>
<sequence>MEGASKEVRIFVTTTGCMDIITEEHFRTIKDDSIVCNIVHFDCEIDVKWLQANAVDKVNIKLQIRF</sequence>
<evidence type="ECO:0000259" key="2">
    <source>
        <dbReference type="SMART" id="SM00997"/>
    </source>
</evidence>
<dbReference type="PANTHER" id="PTHR23420:SF0">
    <property type="entry name" value="ADENOSYLHOMOCYSTEINASE"/>
    <property type="match status" value="1"/>
</dbReference>
<dbReference type="STRING" id="30069.A0A182YL51"/>
<keyword evidence="4" id="KW-1185">Reference proteome</keyword>
<dbReference type="GO" id="GO:0005829">
    <property type="term" value="C:cytosol"/>
    <property type="evidence" value="ECO:0007669"/>
    <property type="project" value="TreeGrafter"/>
</dbReference>
<reference evidence="3" key="2">
    <citation type="submission" date="2020-05" db="UniProtKB">
        <authorList>
            <consortium name="EnsemblMetazoa"/>
        </authorList>
    </citation>
    <scope>IDENTIFICATION</scope>
    <source>
        <strain evidence="3">Indian</strain>
    </source>
</reference>
<dbReference type="VEuPathDB" id="VectorBase:ASTEI09187"/>
<dbReference type="InterPro" id="IPR000043">
    <property type="entry name" value="Adenosylhomocysteinase-like"/>
</dbReference>
<dbReference type="Gene3D" id="3.40.50.720">
    <property type="entry name" value="NAD(P)-binding Rossmann-like Domain"/>
    <property type="match status" value="1"/>
</dbReference>